<sequence>MLELGGEDDGEAAQSSGTFSESDDILLELHSHKRREKQQPTPAYEGGSPEPGTALTSGKGFRQIVDMGHCVDSAGIVDECDLSISASPDSDSVSHVPSREASVTTLANDEAPYTNTTKRKTGLAASDPLANKQRKTADDKWDHLQAFRGEIPAHVVKPHVVAKRLDEILLATFEGDAREIIISTLVLLSQVGMTDIVDFSLLGNHLHRLL</sequence>
<reference evidence="2 3" key="1">
    <citation type="submission" date="2023-11" db="EMBL/GenBank/DDBJ databases">
        <title>An acidophilic fungus is an integral part of prey digestion in a carnivorous sundew plant.</title>
        <authorList>
            <person name="Tsai I.J."/>
        </authorList>
    </citation>
    <scope>NUCLEOTIDE SEQUENCE [LARGE SCALE GENOMIC DNA]</scope>
    <source>
        <strain evidence="2">169a</strain>
    </source>
</reference>
<keyword evidence="3" id="KW-1185">Reference proteome</keyword>
<dbReference type="Proteomes" id="UP001303373">
    <property type="component" value="Chromosome 1"/>
</dbReference>
<feature type="compositionally biased region" description="Low complexity" evidence="1">
    <location>
        <begin position="86"/>
        <end position="96"/>
    </location>
</feature>
<feature type="region of interest" description="Disordered" evidence="1">
    <location>
        <begin position="1"/>
        <end position="58"/>
    </location>
</feature>
<feature type="region of interest" description="Disordered" evidence="1">
    <location>
        <begin position="86"/>
        <end position="135"/>
    </location>
</feature>
<gene>
    <name evidence="2" type="ORF">R9X50_00066800</name>
</gene>
<dbReference type="EMBL" id="CP138580">
    <property type="protein sequence ID" value="WPG97886.1"/>
    <property type="molecule type" value="Genomic_DNA"/>
</dbReference>
<evidence type="ECO:0000313" key="3">
    <source>
        <dbReference type="Proteomes" id="UP001303373"/>
    </source>
</evidence>
<proteinExistence type="predicted"/>
<name>A0AAQ3M3M6_9PEZI</name>
<dbReference type="AlphaFoldDB" id="A0AAQ3M3M6"/>
<protein>
    <submittedName>
        <fullName evidence="2">Uncharacterized protein</fullName>
    </submittedName>
</protein>
<organism evidence="2 3">
    <name type="scientific">Acrodontium crateriforme</name>
    <dbReference type="NCBI Taxonomy" id="150365"/>
    <lineage>
        <taxon>Eukaryota</taxon>
        <taxon>Fungi</taxon>
        <taxon>Dikarya</taxon>
        <taxon>Ascomycota</taxon>
        <taxon>Pezizomycotina</taxon>
        <taxon>Dothideomycetes</taxon>
        <taxon>Dothideomycetidae</taxon>
        <taxon>Mycosphaerellales</taxon>
        <taxon>Teratosphaeriaceae</taxon>
        <taxon>Acrodontium</taxon>
    </lineage>
</organism>
<feature type="compositionally biased region" description="Acidic residues" evidence="1">
    <location>
        <begin position="1"/>
        <end position="11"/>
    </location>
</feature>
<evidence type="ECO:0000256" key="1">
    <source>
        <dbReference type="SAM" id="MobiDB-lite"/>
    </source>
</evidence>
<evidence type="ECO:0000313" key="2">
    <source>
        <dbReference type="EMBL" id="WPG97886.1"/>
    </source>
</evidence>
<accession>A0AAQ3M3M6</accession>